<dbReference type="InterPro" id="IPR000192">
    <property type="entry name" value="Aminotrans_V_dom"/>
</dbReference>
<dbReference type="PROSITE" id="PS00595">
    <property type="entry name" value="AA_TRANSFER_CLASS_5"/>
    <property type="match status" value="1"/>
</dbReference>
<dbReference type="Gene3D" id="3.40.640.10">
    <property type="entry name" value="Type I PLP-dependent aspartate aminotransferase-like (Major domain)"/>
    <property type="match status" value="1"/>
</dbReference>
<evidence type="ECO:0000256" key="2">
    <source>
        <dbReference type="ARBA" id="ARBA00010447"/>
    </source>
</evidence>
<dbReference type="PANTHER" id="PTHR43586">
    <property type="entry name" value="CYSTEINE DESULFURASE"/>
    <property type="match status" value="1"/>
</dbReference>
<dbReference type="Pfam" id="PF00266">
    <property type="entry name" value="Aminotran_5"/>
    <property type="match status" value="1"/>
</dbReference>
<dbReference type="SUPFAM" id="SSF53383">
    <property type="entry name" value="PLP-dependent transferases"/>
    <property type="match status" value="1"/>
</dbReference>
<dbReference type="InterPro" id="IPR015424">
    <property type="entry name" value="PyrdxlP-dep_Trfase"/>
</dbReference>
<keyword evidence="4" id="KW-0663">Pyridoxal phosphate</keyword>
<dbReference type="Proteomes" id="UP001276854">
    <property type="component" value="Unassembled WGS sequence"/>
</dbReference>
<organism evidence="8 9">
    <name type="scientific">Clostridium boliviensis</name>
    <dbReference type="NCBI Taxonomy" id="318465"/>
    <lineage>
        <taxon>Bacteria</taxon>
        <taxon>Bacillati</taxon>
        <taxon>Bacillota</taxon>
        <taxon>Clostridia</taxon>
        <taxon>Eubacteriales</taxon>
        <taxon>Clostridiaceae</taxon>
        <taxon>Clostridium</taxon>
    </lineage>
</organism>
<dbReference type="InterPro" id="IPR016454">
    <property type="entry name" value="Cysteine_dSase"/>
</dbReference>
<dbReference type="RefSeq" id="WP_318062268.1">
    <property type="nucleotide sequence ID" value="NZ_JAWONS010000002.1"/>
</dbReference>
<dbReference type="NCBIfam" id="TIGR01977">
    <property type="entry name" value="am_tr_V_EF2568"/>
    <property type="match status" value="1"/>
</dbReference>
<comment type="catalytic activity">
    <reaction evidence="5">
        <text>(sulfur carrier)-H + L-cysteine = (sulfur carrier)-SH + L-alanine</text>
        <dbReference type="Rhea" id="RHEA:43892"/>
        <dbReference type="Rhea" id="RHEA-COMP:14737"/>
        <dbReference type="Rhea" id="RHEA-COMP:14739"/>
        <dbReference type="ChEBI" id="CHEBI:29917"/>
        <dbReference type="ChEBI" id="CHEBI:35235"/>
        <dbReference type="ChEBI" id="CHEBI:57972"/>
        <dbReference type="ChEBI" id="CHEBI:64428"/>
        <dbReference type="EC" id="2.8.1.7"/>
    </reaction>
</comment>
<name>A0ABU4GIA1_9CLOT</name>
<evidence type="ECO:0000256" key="1">
    <source>
        <dbReference type="ARBA" id="ARBA00001933"/>
    </source>
</evidence>
<keyword evidence="8" id="KW-0808">Transferase</keyword>
<keyword evidence="9" id="KW-1185">Reference proteome</keyword>
<feature type="domain" description="Aminotransferase class V" evidence="7">
    <location>
        <begin position="2"/>
        <end position="370"/>
    </location>
</feature>
<protein>
    <recommendedName>
        <fullName evidence="3">cysteine desulfurase</fullName>
        <ecNumber evidence="3">2.8.1.7</ecNumber>
    </recommendedName>
</protein>
<evidence type="ECO:0000256" key="4">
    <source>
        <dbReference type="ARBA" id="ARBA00022898"/>
    </source>
</evidence>
<comment type="caution">
    <text evidence="8">The sequence shown here is derived from an EMBL/GenBank/DDBJ whole genome shotgun (WGS) entry which is preliminary data.</text>
</comment>
<dbReference type="InterPro" id="IPR015421">
    <property type="entry name" value="PyrdxlP-dep_Trfase_major"/>
</dbReference>
<dbReference type="PIRSF" id="PIRSF005572">
    <property type="entry name" value="NifS"/>
    <property type="match status" value="1"/>
</dbReference>
<dbReference type="EC" id="2.8.1.7" evidence="3"/>
<accession>A0ABU4GIA1</accession>
<dbReference type="InterPro" id="IPR020578">
    <property type="entry name" value="Aminotrans_V_PyrdxlP_BS"/>
</dbReference>
<dbReference type="PANTHER" id="PTHR43586:SF4">
    <property type="entry name" value="ISOPENICILLIN N EPIMERASE"/>
    <property type="match status" value="1"/>
</dbReference>
<dbReference type="InterPro" id="IPR015422">
    <property type="entry name" value="PyrdxlP-dep_Trfase_small"/>
</dbReference>
<gene>
    <name evidence="8" type="ORF">RZO55_00100</name>
</gene>
<evidence type="ECO:0000313" key="9">
    <source>
        <dbReference type="Proteomes" id="UP001276854"/>
    </source>
</evidence>
<keyword evidence="8" id="KW-0032">Aminotransferase</keyword>
<evidence type="ECO:0000256" key="3">
    <source>
        <dbReference type="ARBA" id="ARBA00012239"/>
    </source>
</evidence>
<dbReference type="EMBL" id="JAWONS010000002">
    <property type="protein sequence ID" value="MDW2795987.1"/>
    <property type="molecule type" value="Genomic_DNA"/>
</dbReference>
<comment type="cofactor">
    <cofactor evidence="1 6">
        <name>pyridoxal 5'-phosphate</name>
        <dbReference type="ChEBI" id="CHEBI:597326"/>
    </cofactor>
</comment>
<evidence type="ECO:0000259" key="7">
    <source>
        <dbReference type="Pfam" id="PF00266"/>
    </source>
</evidence>
<evidence type="ECO:0000313" key="8">
    <source>
        <dbReference type="EMBL" id="MDW2795987.1"/>
    </source>
</evidence>
<dbReference type="Gene3D" id="3.90.1150.10">
    <property type="entry name" value="Aspartate Aminotransferase, domain 1"/>
    <property type="match status" value="1"/>
</dbReference>
<reference evidence="8 9" key="1">
    <citation type="submission" date="2023-10" db="EMBL/GenBank/DDBJ databases">
        <title>A novel Glycoside Hydrolase 43-Like Enzyme from Clostrdium boliviensis is an Endo-xylanase, and a Candidate for Xylooligosaccharides Production from Different Xylan Substrates.</title>
        <authorList>
            <person name="Alvarez M.T."/>
            <person name="Rocabado-Villegas L.R."/>
            <person name="Salas-Veizaga D.M."/>
            <person name="Linares-Pasten J.A."/>
            <person name="Gudmundsdottir E.E."/>
            <person name="Hreggvidsson G.O."/>
            <person name="Adlercreutz P."/>
            <person name="Nordberg Karlsson E."/>
        </authorList>
    </citation>
    <scope>NUCLEOTIDE SEQUENCE [LARGE SCALE GENOMIC DNA]</scope>
    <source>
        <strain evidence="8 9">E-1</strain>
    </source>
</reference>
<sequence length="386" mass="41966">MIYLDNAATSLQKPEEVRLAVADAMLHMGNPGRGIYGASLDAARMIYDTRSLISQLLHGDGPGQVAFTANSTESLNLAIEGIFRPGDHVITTMLEHNSVLRPLYRMEDRGMELTILPADQYGCIHYEEIAAAVRNNTKAVVCTHASNLTGNINDLKTIGDICRKHGLLFLLDASQTAGVFDIDMKEMGIDVVCFTGHKGLLGPQGTGGICIRKGLDIEPLIVGGSGMQSFLRTQPEQMPERLEAGTLNCHGIAGLHAALLYISRTGLELIRNREQSLMRRFYEGVKDIPAVTVYGDFSKKSLEQRAPVIALNIGNLDSGEVADELAVTYGIYARAGAHCAPLMHQALGTVKQGAVRFSMSHFNTEEEIDQAVAAVRELSSWEQETI</sequence>
<dbReference type="InterPro" id="IPR010969">
    <property type="entry name" value="Cys_dSase-rel_unknwn_funct"/>
</dbReference>
<comment type="similarity">
    <text evidence="2">Belongs to the class-V pyridoxal-phosphate-dependent aminotransferase family. Csd subfamily.</text>
</comment>
<evidence type="ECO:0000256" key="5">
    <source>
        <dbReference type="ARBA" id="ARBA00050776"/>
    </source>
</evidence>
<evidence type="ECO:0000256" key="6">
    <source>
        <dbReference type="RuleBase" id="RU004504"/>
    </source>
</evidence>
<dbReference type="GO" id="GO:0008483">
    <property type="term" value="F:transaminase activity"/>
    <property type="evidence" value="ECO:0007669"/>
    <property type="project" value="UniProtKB-KW"/>
</dbReference>
<proteinExistence type="inferred from homology"/>